<organism evidence="6 7">
    <name type="scientific">Mycoplasmopsis equigenitalium</name>
    <dbReference type="NCBI Taxonomy" id="114883"/>
    <lineage>
        <taxon>Bacteria</taxon>
        <taxon>Bacillati</taxon>
        <taxon>Mycoplasmatota</taxon>
        <taxon>Mycoplasmoidales</taxon>
        <taxon>Metamycoplasmataceae</taxon>
        <taxon>Mycoplasmopsis</taxon>
    </lineage>
</organism>
<dbReference type="InterPro" id="IPR051259">
    <property type="entry name" value="rRNA_Methyltransferase"/>
</dbReference>
<dbReference type="Pfam" id="PF22435">
    <property type="entry name" value="MRM3-like_sub_bind"/>
    <property type="match status" value="1"/>
</dbReference>
<feature type="domain" description="tRNA/rRNA methyltransferase SpoU type" evidence="4">
    <location>
        <begin position="89"/>
        <end position="224"/>
    </location>
</feature>
<dbReference type="PANTHER" id="PTHR43191">
    <property type="entry name" value="RRNA METHYLTRANSFERASE 3"/>
    <property type="match status" value="1"/>
</dbReference>
<keyword evidence="7" id="KW-1185">Reference proteome</keyword>
<dbReference type="Gene3D" id="3.30.1330.30">
    <property type="match status" value="1"/>
</dbReference>
<feature type="domain" description="MRM3-like substrate binding" evidence="5">
    <location>
        <begin position="4"/>
        <end position="55"/>
    </location>
</feature>
<dbReference type="InterPro" id="IPR001537">
    <property type="entry name" value="SpoU_MeTrfase"/>
</dbReference>
<dbReference type="InterPro" id="IPR029026">
    <property type="entry name" value="tRNA_m1G_MTases_N"/>
</dbReference>
<dbReference type="SUPFAM" id="SSF55315">
    <property type="entry name" value="L30e-like"/>
    <property type="match status" value="1"/>
</dbReference>
<comment type="similarity">
    <text evidence="1">Belongs to the class IV-like SAM-binding methyltransferase superfamily. RNA methyltransferase TrmH family.</text>
</comment>
<keyword evidence="2 6" id="KW-0489">Methyltransferase</keyword>
<evidence type="ECO:0000313" key="7">
    <source>
        <dbReference type="Proteomes" id="UP001059576"/>
    </source>
</evidence>
<gene>
    <name evidence="6" type="ORF">NPA09_00235</name>
</gene>
<accession>A0ABY5J538</accession>
<dbReference type="Gene3D" id="3.40.1280.10">
    <property type="match status" value="1"/>
</dbReference>
<dbReference type="InterPro" id="IPR029064">
    <property type="entry name" value="Ribosomal_eL30-like_sf"/>
</dbReference>
<dbReference type="EMBL" id="CP101808">
    <property type="protein sequence ID" value="UUD36996.1"/>
    <property type="molecule type" value="Genomic_DNA"/>
</dbReference>
<evidence type="ECO:0000313" key="6">
    <source>
        <dbReference type="EMBL" id="UUD36996.1"/>
    </source>
</evidence>
<protein>
    <submittedName>
        <fullName evidence="6">RNA methyltransferase</fullName>
    </submittedName>
</protein>
<evidence type="ECO:0000256" key="3">
    <source>
        <dbReference type="ARBA" id="ARBA00022679"/>
    </source>
</evidence>
<dbReference type="GO" id="GO:0032259">
    <property type="term" value="P:methylation"/>
    <property type="evidence" value="ECO:0007669"/>
    <property type="project" value="UniProtKB-KW"/>
</dbReference>
<dbReference type="InterPro" id="IPR029028">
    <property type="entry name" value="Alpha/beta_knot_MTases"/>
</dbReference>
<dbReference type="Pfam" id="PF00588">
    <property type="entry name" value="SpoU_methylase"/>
    <property type="match status" value="1"/>
</dbReference>
<dbReference type="InterPro" id="IPR053888">
    <property type="entry name" value="MRM3-like_sub_bind"/>
</dbReference>
<dbReference type="PANTHER" id="PTHR43191:SF2">
    <property type="entry name" value="RRNA METHYLTRANSFERASE 3, MITOCHONDRIAL"/>
    <property type="match status" value="1"/>
</dbReference>
<proteinExistence type="inferred from homology"/>
<evidence type="ECO:0000259" key="4">
    <source>
        <dbReference type="Pfam" id="PF00588"/>
    </source>
</evidence>
<dbReference type="SUPFAM" id="SSF75217">
    <property type="entry name" value="alpha/beta knot"/>
    <property type="match status" value="1"/>
</dbReference>
<sequence length="235" mass="26636">MTKNEIKYLKKLNLKKYRYEENKFIIEGIDAINEAKSQNIKLKIYSSNPQNKPDVLITNEEINQILNSKTPQDIFALCEMLKPKEISGLTIVLDNIQDPGNLGTIIRNCVAFGVTNIIINGVDLYNDKTLRASKGSIFKINITQTKDLESFLLKLKRTHKIVGTLLDKSAKDIKELKNENYCIVFGNEANGISPSIIKLLDEKYYIPIKFESLNVAIANAIVLYELKRGKDAKKV</sequence>
<dbReference type="GO" id="GO:0008168">
    <property type="term" value="F:methyltransferase activity"/>
    <property type="evidence" value="ECO:0007669"/>
    <property type="project" value="UniProtKB-KW"/>
</dbReference>
<name>A0ABY5J538_9BACT</name>
<evidence type="ECO:0000256" key="2">
    <source>
        <dbReference type="ARBA" id="ARBA00022603"/>
    </source>
</evidence>
<evidence type="ECO:0000259" key="5">
    <source>
        <dbReference type="Pfam" id="PF22435"/>
    </source>
</evidence>
<evidence type="ECO:0000256" key="1">
    <source>
        <dbReference type="ARBA" id="ARBA00007228"/>
    </source>
</evidence>
<dbReference type="CDD" id="cd18095">
    <property type="entry name" value="SpoU-like_rRNA-MTase"/>
    <property type="match status" value="1"/>
</dbReference>
<reference evidence="6" key="1">
    <citation type="submission" date="2022-07" db="EMBL/GenBank/DDBJ databases">
        <title>Complete genome of Mycoplasma equigenitalium type strain T37.</title>
        <authorList>
            <person name="Spergser J."/>
        </authorList>
    </citation>
    <scope>NUCLEOTIDE SEQUENCE</scope>
    <source>
        <strain evidence="6">T37</strain>
    </source>
</reference>
<dbReference type="RefSeq" id="WP_129722576.1">
    <property type="nucleotide sequence ID" value="NZ_CP101808.1"/>
</dbReference>
<keyword evidence="3" id="KW-0808">Transferase</keyword>
<dbReference type="Proteomes" id="UP001059576">
    <property type="component" value="Chromosome"/>
</dbReference>